<dbReference type="EMBL" id="LIAE01007485">
    <property type="protein sequence ID" value="PAV78982.1"/>
    <property type="molecule type" value="Genomic_DNA"/>
</dbReference>
<gene>
    <name evidence="1" type="ORF">WR25_10312</name>
</gene>
<dbReference type="AlphaFoldDB" id="A0A2A2KYL0"/>
<keyword evidence="2" id="KW-1185">Reference proteome</keyword>
<evidence type="ECO:0000313" key="1">
    <source>
        <dbReference type="EMBL" id="PAV78982.1"/>
    </source>
</evidence>
<dbReference type="Proteomes" id="UP000218231">
    <property type="component" value="Unassembled WGS sequence"/>
</dbReference>
<comment type="caution">
    <text evidence="1">The sequence shown here is derived from an EMBL/GenBank/DDBJ whole genome shotgun (WGS) entry which is preliminary data.</text>
</comment>
<protein>
    <submittedName>
        <fullName evidence="1">Uncharacterized protein</fullName>
    </submittedName>
</protein>
<reference evidence="1 2" key="1">
    <citation type="journal article" date="2017" name="Curr. Biol.">
        <title>Genome architecture and evolution of a unichromosomal asexual nematode.</title>
        <authorList>
            <person name="Fradin H."/>
            <person name="Zegar C."/>
            <person name="Gutwein M."/>
            <person name="Lucas J."/>
            <person name="Kovtun M."/>
            <person name="Corcoran D."/>
            <person name="Baugh L.R."/>
            <person name="Kiontke K."/>
            <person name="Gunsalus K."/>
            <person name="Fitch D.H."/>
            <person name="Piano F."/>
        </authorList>
    </citation>
    <scope>NUCLEOTIDE SEQUENCE [LARGE SCALE GENOMIC DNA]</scope>
    <source>
        <strain evidence="1">PF1309</strain>
    </source>
</reference>
<sequence>MTPQSVLKTEDDNDPNLANALLSCIDETGNEKWLRYLFEKTLLDATLEMKLKLEILDEPMALEHIPLVVRKEYRNWRFLADKNKIPDLARDESPLIQSIVEFIHKGSSSLEDFGSKIHEMKAAFKNQMTVDNYLKKEYLPISDNTAFEVDRVQIIDATPKKPFAIWKCRVVTDEDEVGREFTLTIDPVESPLAEEFLRIMEEKNDYGNYGVVASFAGRTFVPGENATVFIELTLPIDSPLAEKKRLWQPIVSFKTGDVFLSIYGRTKLQLIVAQKNEICLCDDLIKVGEIRNLLNFFPKDEKSKEAPTLQIIGTKVIS</sequence>
<name>A0A2A2KYL0_9BILA</name>
<proteinExistence type="predicted"/>
<evidence type="ECO:0000313" key="2">
    <source>
        <dbReference type="Proteomes" id="UP000218231"/>
    </source>
</evidence>
<organism evidence="1 2">
    <name type="scientific">Diploscapter pachys</name>
    <dbReference type="NCBI Taxonomy" id="2018661"/>
    <lineage>
        <taxon>Eukaryota</taxon>
        <taxon>Metazoa</taxon>
        <taxon>Ecdysozoa</taxon>
        <taxon>Nematoda</taxon>
        <taxon>Chromadorea</taxon>
        <taxon>Rhabditida</taxon>
        <taxon>Rhabditina</taxon>
        <taxon>Rhabditomorpha</taxon>
        <taxon>Rhabditoidea</taxon>
        <taxon>Rhabditidae</taxon>
        <taxon>Diploscapter</taxon>
    </lineage>
</organism>
<accession>A0A2A2KYL0</accession>